<dbReference type="EMBL" id="LT553105">
    <property type="protein sequence ID" value="SAM00059.1"/>
    <property type="molecule type" value="Genomic_DNA"/>
</dbReference>
<feature type="compositionally biased region" description="Low complexity" evidence="3">
    <location>
        <begin position="317"/>
        <end position="327"/>
    </location>
</feature>
<feature type="domain" description="HMG box" evidence="4">
    <location>
        <begin position="429"/>
        <end position="487"/>
    </location>
</feature>
<dbReference type="STRING" id="4829.A0A168N8Y7"/>
<feature type="domain" description="HMG box" evidence="4">
    <location>
        <begin position="611"/>
        <end position="679"/>
    </location>
</feature>
<evidence type="ECO:0000256" key="1">
    <source>
        <dbReference type="ARBA" id="ARBA00023125"/>
    </source>
</evidence>
<evidence type="ECO:0000313" key="5">
    <source>
        <dbReference type="EMBL" id="SAM00059.1"/>
    </source>
</evidence>
<feature type="region of interest" description="Disordered" evidence="3">
    <location>
        <begin position="52"/>
        <end position="101"/>
    </location>
</feature>
<dbReference type="GO" id="GO:0005634">
    <property type="term" value="C:nucleus"/>
    <property type="evidence" value="ECO:0007669"/>
    <property type="project" value="UniProtKB-UniRule"/>
</dbReference>
<feature type="DNA-binding region" description="HMG box" evidence="2">
    <location>
        <begin position="744"/>
        <end position="812"/>
    </location>
</feature>
<dbReference type="SUPFAM" id="SSF47095">
    <property type="entry name" value="HMG-box"/>
    <property type="match status" value="3"/>
</dbReference>
<evidence type="ECO:0000313" key="6">
    <source>
        <dbReference type="Proteomes" id="UP000078561"/>
    </source>
</evidence>
<dbReference type="GO" id="GO:0003677">
    <property type="term" value="F:DNA binding"/>
    <property type="evidence" value="ECO:0007669"/>
    <property type="project" value="UniProtKB-UniRule"/>
</dbReference>
<evidence type="ECO:0000256" key="3">
    <source>
        <dbReference type="SAM" id="MobiDB-lite"/>
    </source>
</evidence>
<dbReference type="SMART" id="SM00398">
    <property type="entry name" value="HMG"/>
    <property type="match status" value="3"/>
</dbReference>
<dbReference type="Gene3D" id="1.10.30.10">
    <property type="entry name" value="High mobility group box domain"/>
    <property type="match status" value="3"/>
</dbReference>
<keyword evidence="6" id="KW-1185">Reference proteome</keyword>
<gene>
    <name evidence="5" type="primary">ABSGL_05725.1 scaffold 7421</name>
</gene>
<feature type="compositionally biased region" description="Low complexity" evidence="3">
    <location>
        <begin position="219"/>
        <end position="232"/>
    </location>
</feature>
<dbReference type="InterPro" id="IPR009071">
    <property type="entry name" value="HMG_box_dom"/>
</dbReference>
<keyword evidence="2" id="KW-0539">Nucleus</keyword>
<dbReference type="AlphaFoldDB" id="A0A168N8Y7"/>
<feature type="DNA-binding region" description="HMG box" evidence="2">
    <location>
        <begin position="611"/>
        <end position="679"/>
    </location>
</feature>
<feature type="domain" description="HMG box" evidence="4">
    <location>
        <begin position="744"/>
        <end position="812"/>
    </location>
</feature>
<feature type="DNA-binding region" description="HMG box" evidence="2">
    <location>
        <begin position="429"/>
        <end position="487"/>
    </location>
</feature>
<dbReference type="CDD" id="cd00084">
    <property type="entry name" value="HMG-box_SF"/>
    <property type="match status" value="1"/>
</dbReference>
<feature type="compositionally biased region" description="Low complexity" evidence="3">
    <location>
        <begin position="362"/>
        <end position="371"/>
    </location>
</feature>
<protein>
    <recommendedName>
        <fullName evidence="4">HMG box domain-containing protein</fullName>
    </recommendedName>
</protein>
<dbReference type="PROSITE" id="PS50118">
    <property type="entry name" value="HMG_BOX_2"/>
    <property type="match status" value="3"/>
</dbReference>
<keyword evidence="1 2" id="KW-0238">DNA-binding</keyword>
<dbReference type="PANTHER" id="PTHR48112:SF22">
    <property type="entry name" value="MITOCHONDRIAL TRANSCRIPTION FACTOR A, ISOFORM B"/>
    <property type="match status" value="1"/>
</dbReference>
<feature type="compositionally biased region" description="Low complexity" evidence="3">
    <location>
        <begin position="336"/>
        <end position="348"/>
    </location>
</feature>
<feature type="region of interest" description="Disordered" evidence="3">
    <location>
        <begin position="540"/>
        <end position="574"/>
    </location>
</feature>
<feature type="region of interest" description="Disordered" evidence="3">
    <location>
        <begin position="689"/>
        <end position="748"/>
    </location>
</feature>
<evidence type="ECO:0000256" key="2">
    <source>
        <dbReference type="PROSITE-ProRule" id="PRU00267"/>
    </source>
</evidence>
<feature type="region of interest" description="Disordered" evidence="3">
    <location>
        <begin position="312"/>
        <end position="434"/>
    </location>
</feature>
<feature type="compositionally biased region" description="Polar residues" evidence="3">
    <location>
        <begin position="349"/>
        <end position="361"/>
    </location>
</feature>
<dbReference type="CDD" id="cd01389">
    <property type="entry name" value="HMG-box_ROX1-like"/>
    <property type="match status" value="1"/>
</dbReference>
<feature type="region of interest" description="Disordered" evidence="3">
    <location>
        <begin position="184"/>
        <end position="284"/>
    </location>
</feature>
<feature type="compositionally biased region" description="Low complexity" evidence="3">
    <location>
        <begin position="558"/>
        <end position="574"/>
    </location>
</feature>
<accession>A0A168N8Y7</accession>
<feature type="compositionally biased region" description="Basic residues" evidence="3">
    <location>
        <begin position="265"/>
        <end position="277"/>
    </location>
</feature>
<dbReference type="InterPro" id="IPR050342">
    <property type="entry name" value="HMGB"/>
</dbReference>
<proteinExistence type="predicted"/>
<reference evidence="5" key="1">
    <citation type="submission" date="2016-04" db="EMBL/GenBank/DDBJ databases">
        <authorList>
            <person name="Evans L.H."/>
            <person name="Alamgir A."/>
            <person name="Owens N."/>
            <person name="Weber N.D."/>
            <person name="Virtaneva K."/>
            <person name="Barbian K."/>
            <person name="Babar A."/>
            <person name="Rosenke K."/>
        </authorList>
    </citation>
    <scope>NUCLEOTIDE SEQUENCE [LARGE SCALE GENOMIC DNA]</scope>
    <source>
        <strain evidence="5">CBS 101.48</strain>
    </source>
</reference>
<feature type="compositionally biased region" description="Polar residues" evidence="3">
    <location>
        <begin position="246"/>
        <end position="258"/>
    </location>
</feature>
<feature type="compositionally biased region" description="Low complexity" evidence="3">
    <location>
        <begin position="53"/>
        <end position="70"/>
    </location>
</feature>
<evidence type="ECO:0000259" key="4">
    <source>
        <dbReference type="PROSITE" id="PS50118"/>
    </source>
</evidence>
<dbReference type="Proteomes" id="UP000078561">
    <property type="component" value="Unassembled WGS sequence"/>
</dbReference>
<sequence length="947" mass="106031">MSQWKVDGAGEYIPPHELNGTTLVTKHNNGPHTPTPTVSLYELSGQDHPFVPTTSSTATTATSAVTSSSSWSFDDQRRHKSYPTNPTTHPETATRSDGTMPYSLQVPGDKQLWSRHEKISITKRPIDYASPHTNKDINAHTISSSSLSPTSSLLHPLTNDYMNLHPDGSLSVRTTPSQVIPPVTLPTNHHQDHRIGNQGMVTPVDNKQHHQQHQHHQNSIKQQQQQQYQLHSGHSHYSEHKDTQRSTKYPYSRSFSDTPHSLLPYHHHPHSSQHRHNSIATAEHAAARAAAVAVAYQSQSMNPSQMTWYPTFHQKGSAAPSSSTSAAPHPPLYNHSTSSSPRLSSSTPKCQNESQVYQGNWTSSSSTTSSSPTPPSPRTNDMQSLLSMSFTPAESYNNKKNNDTMTMDQKPSPPSDLKKKQSKKPPTGKRRSPNAFFVFCSDRRQLLKQGRPNARNTDINRQLGDDWRALTQAERDWYKDKADKIRAALPNDNTPTPKSMTTNLFSSSHSPFTYSNSSFDPSFNQFTPTSSRNNSLALTIAADDDQYPPQTPKRSSLESDLYASSNSSSSQQQHPLAVVSLSGAAEANALDQAAFVGIPRKDRVVGKTTRLKRPPNAYLLFNREMRSKLKEENDDLTVAAISKLISQSWRDLPQERKDDYRNEAENLKEQHLKNHPDYVYIRRSRTELAQAGYRSRPTKKRKKSLDYDTKTTDDTETPTAPTKPRRSPDPRGRKKKKHKNPFGPKHPMSGFLYFASDIRPEIVQQHPDSGVGVISKLMAERWKKLTDEEKYPWNEKAEKDKARYAREVLAFKLAQDQQDDKQHTDEGWMEVVNPMKKSSISSLSSSSTTSTKELEGYHPKPHCFYKPVSRIHSALTSSRPASPTELDSHTIQTVAQMVNPRNTPTGRPGLLHPLATPSSLASIIHHETGNYQLHVPATPPSPAIDTI</sequence>
<feature type="compositionally biased region" description="Polar residues" evidence="3">
    <location>
        <begin position="82"/>
        <end position="97"/>
    </location>
</feature>
<feature type="compositionally biased region" description="Basic residues" evidence="3">
    <location>
        <begin position="209"/>
        <end position="218"/>
    </location>
</feature>
<feature type="compositionally biased region" description="Basic and acidic residues" evidence="3">
    <location>
        <begin position="704"/>
        <end position="713"/>
    </location>
</feature>
<dbReference type="Pfam" id="PF00505">
    <property type="entry name" value="HMG_box"/>
    <property type="match status" value="3"/>
</dbReference>
<dbReference type="InterPro" id="IPR036910">
    <property type="entry name" value="HMG_box_dom_sf"/>
</dbReference>
<dbReference type="PANTHER" id="PTHR48112">
    <property type="entry name" value="HIGH MOBILITY GROUP PROTEIN DSP1"/>
    <property type="match status" value="1"/>
</dbReference>
<feature type="compositionally biased region" description="Basic residues" evidence="3">
    <location>
        <begin position="420"/>
        <end position="432"/>
    </location>
</feature>
<feature type="compositionally biased region" description="Polar residues" evidence="3">
    <location>
        <begin position="378"/>
        <end position="407"/>
    </location>
</feature>
<dbReference type="OrthoDB" id="1919336at2759"/>
<dbReference type="InParanoid" id="A0A168N8Y7"/>
<feature type="compositionally biased region" description="Basic and acidic residues" evidence="3">
    <location>
        <begin position="236"/>
        <end position="245"/>
    </location>
</feature>
<organism evidence="5">
    <name type="scientific">Absidia glauca</name>
    <name type="common">Pin mould</name>
    <dbReference type="NCBI Taxonomy" id="4829"/>
    <lineage>
        <taxon>Eukaryota</taxon>
        <taxon>Fungi</taxon>
        <taxon>Fungi incertae sedis</taxon>
        <taxon>Mucoromycota</taxon>
        <taxon>Mucoromycotina</taxon>
        <taxon>Mucoromycetes</taxon>
        <taxon>Mucorales</taxon>
        <taxon>Cunninghamellaceae</taxon>
        <taxon>Absidia</taxon>
    </lineage>
</organism>
<name>A0A168N8Y7_ABSGL</name>